<dbReference type="AlphaFoldDB" id="A0A9W7E3A5"/>
<organism evidence="1 2">
    <name type="scientific">Triparma laevis f. inornata</name>
    <dbReference type="NCBI Taxonomy" id="1714386"/>
    <lineage>
        <taxon>Eukaryota</taxon>
        <taxon>Sar</taxon>
        <taxon>Stramenopiles</taxon>
        <taxon>Ochrophyta</taxon>
        <taxon>Bolidophyceae</taxon>
        <taxon>Parmales</taxon>
        <taxon>Triparmaceae</taxon>
        <taxon>Triparma</taxon>
    </lineage>
</organism>
<evidence type="ECO:0000313" key="1">
    <source>
        <dbReference type="EMBL" id="GMH60688.1"/>
    </source>
</evidence>
<dbReference type="EMBL" id="BLQM01000080">
    <property type="protein sequence ID" value="GMH60688.1"/>
    <property type="molecule type" value="Genomic_DNA"/>
</dbReference>
<evidence type="ECO:0000313" key="2">
    <source>
        <dbReference type="Proteomes" id="UP001162640"/>
    </source>
</evidence>
<comment type="caution">
    <text evidence="1">The sequence shown here is derived from an EMBL/GenBank/DDBJ whole genome shotgun (WGS) entry which is preliminary data.</text>
</comment>
<name>A0A9W7E3A5_9STRA</name>
<dbReference type="Proteomes" id="UP001162640">
    <property type="component" value="Unassembled WGS sequence"/>
</dbReference>
<sequence length="196" mass="21444">MSAPSSTFPSLCLQYLKLTCALLKTPPEILLISRTLLHVYLSQTPQSSNLVRLATGDNQTALVLTSTIIHLCISLTSPQSMLNVITVILRVKSLILKEDYEVKVKGAGEIISLKGKMMGMQSKVLSSCGFKIPSIHSSPSFYVIILSERLGLEGPVVEDCLKECEALEDEGKHLEGHVEEIARKVLEGRLGVELKL</sequence>
<accession>A0A9W7E3A5</accession>
<gene>
    <name evidence="1" type="ORF">TL16_g03104</name>
</gene>
<reference evidence="2" key="1">
    <citation type="journal article" date="2023" name="Commun. Biol.">
        <title>Genome analysis of Parmales, the sister group of diatoms, reveals the evolutionary specialization of diatoms from phago-mixotrophs to photoautotrophs.</title>
        <authorList>
            <person name="Ban H."/>
            <person name="Sato S."/>
            <person name="Yoshikawa S."/>
            <person name="Yamada K."/>
            <person name="Nakamura Y."/>
            <person name="Ichinomiya M."/>
            <person name="Sato N."/>
            <person name="Blanc-Mathieu R."/>
            <person name="Endo H."/>
            <person name="Kuwata A."/>
            <person name="Ogata H."/>
        </authorList>
    </citation>
    <scope>NUCLEOTIDE SEQUENCE [LARGE SCALE GENOMIC DNA]</scope>
</reference>
<proteinExistence type="predicted"/>
<protein>
    <submittedName>
        <fullName evidence="1">Uncharacterized protein</fullName>
    </submittedName>
</protein>